<accession>A0A0F9FV68</accession>
<gene>
    <name evidence="1" type="ORF">LCGC14_1906060</name>
</gene>
<sequence length="46" mass="5264">MALHKGTWHWAPICLQETAKFIVLLKGDLADPTDYKDLDVELKLLL</sequence>
<dbReference type="EMBL" id="LAZR01020046">
    <property type="protein sequence ID" value="KKL90299.1"/>
    <property type="molecule type" value="Genomic_DNA"/>
</dbReference>
<dbReference type="AlphaFoldDB" id="A0A0F9FV68"/>
<reference evidence="1" key="1">
    <citation type="journal article" date="2015" name="Nature">
        <title>Complex archaea that bridge the gap between prokaryotes and eukaryotes.</title>
        <authorList>
            <person name="Spang A."/>
            <person name="Saw J.H."/>
            <person name="Jorgensen S.L."/>
            <person name="Zaremba-Niedzwiedzka K."/>
            <person name="Martijn J."/>
            <person name="Lind A.E."/>
            <person name="van Eijk R."/>
            <person name="Schleper C."/>
            <person name="Guy L."/>
            <person name="Ettema T.J."/>
        </authorList>
    </citation>
    <scope>NUCLEOTIDE SEQUENCE</scope>
</reference>
<feature type="non-terminal residue" evidence="1">
    <location>
        <position position="1"/>
    </location>
</feature>
<organism evidence="1">
    <name type="scientific">marine sediment metagenome</name>
    <dbReference type="NCBI Taxonomy" id="412755"/>
    <lineage>
        <taxon>unclassified sequences</taxon>
        <taxon>metagenomes</taxon>
        <taxon>ecological metagenomes</taxon>
    </lineage>
</organism>
<name>A0A0F9FV68_9ZZZZ</name>
<proteinExistence type="predicted"/>
<evidence type="ECO:0000313" key="1">
    <source>
        <dbReference type="EMBL" id="KKL90299.1"/>
    </source>
</evidence>
<comment type="caution">
    <text evidence="1">The sequence shown here is derived from an EMBL/GenBank/DDBJ whole genome shotgun (WGS) entry which is preliminary data.</text>
</comment>
<protein>
    <submittedName>
        <fullName evidence="1">Uncharacterized protein</fullName>
    </submittedName>
</protein>